<keyword evidence="6" id="KW-0812">Transmembrane</keyword>
<gene>
    <name evidence="8" type="ORF">DQQ10_16865</name>
</gene>
<dbReference type="AlphaFoldDB" id="A0A364Y1R8"/>
<dbReference type="Gene3D" id="3.30.565.10">
    <property type="entry name" value="Histidine kinase-like ATPase, C-terminal domain"/>
    <property type="match status" value="1"/>
</dbReference>
<comment type="caution">
    <text evidence="8">The sequence shown here is derived from an EMBL/GenBank/DDBJ whole genome shotgun (WGS) entry which is preliminary data.</text>
</comment>
<keyword evidence="3" id="KW-0597">Phosphoprotein</keyword>
<evidence type="ECO:0000313" key="9">
    <source>
        <dbReference type="Proteomes" id="UP000251889"/>
    </source>
</evidence>
<dbReference type="SMART" id="SM00387">
    <property type="entry name" value="HATPase_c"/>
    <property type="match status" value="1"/>
</dbReference>
<protein>
    <recommendedName>
        <fullName evidence="2">histidine kinase</fullName>
        <ecNumber evidence="2">2.7.13.3</ecNumber>
    </recommendedName>
</protein>
<proteinExistence type="predicted"/>
<comment type="catalytic activity">
    <reaction evidence="1">
        <text>ATP + protein L-histidine = ADP + protein N-phospho-L-histidine.</text>
        <dbReference type="EC" id="2.7.13.3"/>
    </reaction>
</comment>
<dbReference type="InterPro" id="IPR004358">
    <property type="entry name" value="Sig_transdc_His_kin-like_C"/>
</dbReference>
<name>A0A364Y1R8_9BACT</name>
<dbReference type="PANTHER" id="PTHR43547">
    <property type="entry name" value="TWO-COMPONENT HISTIDINE KINASE"/>
    <property type="match status" value="1"/>
</dbReference>
<dbReference type="SUPFAM" id="SSF55874">
    <property type="entry name" value="ATPase domain of HSP90 chaperone/DNA topoisomerase II/histidine kinase"/>
    <property type="match status" value="1"/>
</dbReference>
<dbReference type="PANTHER" id="PTHR43547:SF2">
    <property type="entry name" value="HYBRID SIGNAL TRANSDUCTION HISTIDINE KINASE C"/>
    <property type="match status" value="1"/>
</dbReference>
<dbReference type="Proteomes" id="UP000251889">
    <property type="component" value="Unassembled WGS sequence"/>
</dbReference>
<evidence type="ECO:0000256" key="2">
    <source>
        <dbReference type="ARBA" id="ARBA00012438"/>
    </source>
</evidence>
<dbReference type="Gene3D" id="1.10.287.130">
    <property type="match status" value="1"/>
</dbReference>
<dbReference type="GO" id="GO:0000155">
    <property type="term" value="F:phosphorelay sensor kinase activity"/>
    <property type="evidence" value="ECO:0007669"/>
    <property type="project" value="InterPro"/>
</dbReference>
<dbReference type="Pfam" id="PF02518">
    <property type="entry name" value="HATPase_c"/>
    <property type="match status" value="1"/>
</dbReference>
<keyword evidence="6" id="KW-0472">Membrane</keyword>
<evidence type="ECO:0000259" key="7">
    <source>
        <dbReference type="PROSITE" id="PS50109"/>
    </source>
</evidence>
<evidence type="ECO:0000313" key="8">
    <source>
        <dbReference type="EMBL" id="RAV99725.1"/>
    </source>
</evidence>
<dbReference type="Pfam" id="PF00512">
    <property type="entry name" value="HisKA"/>
    <property type="match status" value="1"/>
</dbReference>
<dbReference type="InterPro" id="IPR036097">
    <property type="entry name" value="HisK_dim/P_sf"/>
</dbReference>
<dbReference type="CDD" id="cd00075">
    <property type="entry name" value="HATPase"/>
    <property type="match status" value="1"/>
</dbReference>
<evidence type="ECO:0000256" key="4">
    <source>
        <dbReference type="ARBA" id="ARBA00022679"/>
    </source>
</evidence>
<reference evidence="8 9" key="1">
    <citation type="submission" date="2018-06" db="EMBL/GenBank/DDBJ databases">
        <title>Chryseolinea flavus sp. nov., a member of the phylum Bacteroidetes isolated from soil.</title>
        <authorList>
            <person name="Li Y."/>
            <person name="Wang J."/>
        </authorList>
    </citation>
    <scope>NUCLEOTIDE SEQUENCE [LARGE SCALE GENOMIC DNA]</scope>
    <source>
        <strain evidence="8 9">SDU1-6</strain>
    </source>
</reference>
<dbReference type="FunFam" id="3.30.565.10:FF:000006">
    <property type="entry name" value="Sensor histidine kinase WalK"/>
    <property type="match status" value="1"/>
</dbReference>
<dbReference type="EC" id="2.7.13.3" evidence="2"/>
<evidence type="ECO:0000256" key="6">
    <source>
        <dbReference type="SAM" id="Phobius"/>
    </source>
</evidence>
<feature type="transmembrane region" description="Helical" evidence="6">
    <location>
        <begin position="23"/>
        <end position="43"/>
    </location>
</feature>
<keyword evidence="9" id="KW-1185">Reference proteome</keyword>
<dbReference type="PRINTS" id="PR00344">
    <property type="entry name" value="BCTRLSENSOR"/>
</dbReference>
<dbReference type="InterPro" id="IPR005467">
    <property type="entry name" value="His_kinase_dom"/>
</dbReference>
<accession>A0A364Y1R8</accession>
<evidence type="ECO:0000256" key="5">
    <source>
        <dbReference type="ARBA" id="ARBA00022777"/>
    </source>
</evidence>
<feature type="transmembrane region" description="Helical" evidence="6">
    <location>
        <begin position="263"/>
        <end position="281"/>
    </location>
</feature>
<evidence type="ECO:0000256" key="1">
    <source>
        <dbReference type="ARBA" id="ARBA00000085"/>
    </source>
</evidence>
<dbReference type="EMBL" id="QMFY01000009">
    <property type="protein sequence ID" value="RAV99725.1"/>
    <property type="molecule type" value="Genomic_DNA"/>
</dbReference>
<evidence type="ECO:0000256" key="3">
    <source>
        <dbReference type="ARBA" id="ARBA00022553"/>
    </source>
</evidence>
<dbReference type="PROSITE" id="PS50109">
    <property type="entry name" value="HIS_KIN"/>
    <property type="match status" value="1"/>
</dbReference>
<organism evidence="8 9">
    <name type="scientific">Pseudochryseolinea flava</name>
    <dbReference type="NCBI Taxonomy" id="2059302"/>
    <lineage>
        <taxon>Bacteria</taxon>
        <taxon>Pseudomonadati</taxon>
        <taxon>Bacteroidota</taxon>
        <taxon>Cytophagia</taxon>
        <taxon>Cytophagales</taxon>
        <taxon>Fulvivirgaceae</taxon>
        <taxon>Pseudochryseolinea</taxon>
    </lineage>
</organism>
<dbReference type="CDD" id="cd00082">
    <property type="entry name" value="HisKA"/>
    <property type="match status" value="1"/>
</dbReference>
<dbReference type="InterPro" id="IPR003594">
    <property type="entry name" value="HATPase_dom"/>
</dbReference>
<keyword evidence="6" id="KW-1133">Transmembrane helix</keyword>
<dbReference type="SMART" id="SM00388">
    <property type="entry name" value="HisKA"/>
    <property type="match status" value="1"/>
</dbReference>
<sequence length="525" mass="59597">MLKVYCALKKCVNFVAMMKSKNIITLTLMISSIMLLIILQVFWLHNTYEKAFFDFRRETSTIFRNTTLEVRDSMLLKSMVSVSSDSVDEFIHPSLPAKHFSASHWKTETQAAKRIAISEDHANVRIIVNSAHDTIQKDILGPLTTQIASLQLKTPGTQKSFVLRLSPDTLNIDTLEMYFRKSLLKEGIDARFTVRHREFTPEFQERILPRIMEGDSWPEKPHVVNVFSDTLHTDPVRINPLHRYSASVSGMREIILKQISPQVFFSIFLTLITTVSFVFMYRNIRSQQRLMESKNEFISNVSHELKTPVATVSVALEALKNFSAMQNPKLTEEYLDIALRELARLSGMTDKILNASLIESHGLTFEPENVNLDLVVREMLASMKLVFEKRQALVNYTTSGSHFEVKGSVLHLTNVVFNLVDNALKYSPEKPTIEILLSCNDQNIRLIVRDNGIGIPSQYQSRVFEKFFRVPSGDIHNIKGYGLGLSYVASVIKSHGGEIHLESDAGKGSSFIIDLPQRNLQQGSI</sequence>
<dbReference type="SUPFAM" id="SSF47384">
    <property type="entry name" value="Homodimeric domain of signal transducing histidine kinase"/>
    <property type="match status" value="1"/>
</dbReference>
<keyword evidence="4" id="KW-0808">Transferase</keyword>
<keyword evidence="5" id="KW-0418">Kinase</keyword>
<feature type="domain" description="Histidine kinase" evidence="7">
    <location>
        <begin position="300"/>
        <end position="519"/>
    </location>
</feature>
<dbReference type="OrthoDB" id="1933776at2"/>
<dbReference type="InterPro" id="IPR036890">
    <property type="entry name" value="HATPase_C_sf"/>
</dbReference>
<dbReference type="InterPro" id="IPR003661">
    <property type="entry name" value="HisK_dim/P_dom"/>
</dbReference>